<evidence type="ECO:0000256" key="1">
    <source>
        <dbReference type="ARBA" id="ARBA00022603"/>
    </source>
</evidence>
<protein>
    <recommendedName>
        <fullName evidence="4">Methyltransferase type 11 domain-containing protein</fullName>
    </recommendedName>
</protein>
<dbReference type="CDD" id="cd02440">
    <property type="entry name" value="AdoMet_MTases"/>
    <property type="match status" value="1"/>
</dbReference>
<evidence type="ECO:0000259" key="4">
    <source>
        <dbReference type="Pfam" id="PF08241"/>
    </source>
</evidence>
<dbReference type="AlphaFoldDB" id="A0A6J4TU14"/>
<dbReference type="InterPro" id="IPR013216">
    <property type="entry name" value="Methyltransf_11"/>
</dbReference>
<proteinExistence type="predicted"/>
<keyword evidence="2" id="KW-0808">Transferase</keyword>
<keyword evidence="1" id="KW-0489">Methyltransferase</keyword>
<dbReference type="EMBL" id="CADCVQ010000167">
    <property type="protein sequence ID" value="CAA9530892.1"/>
    <property type="molecule type" value="Genomic_DNA"/>
</dbReference>
<dbReference type="SUPFAM" id="SSF53335">
    <property type="entry name" value="S-adenosyl-L-methionine-dependent methyltransferases"/>
    <property type="match status" value="1"/>
</dbReference>
<dbReference type="Gene3D" id="3.40.50.150">
    <property type="entry name" value="Vaccinia Virus protein VP39"/>
    <property type="match status" value="1"/>
</dbReference>
<gene>
    <name evidence="5" type="ORF">AVDCRST_MAG67-4151</name>
</gene>
<evidence type="ECO:0000256" key="3">
    <source>
        <dbReference type="ARBA" id="ARBA00022691"/>
    </source>
</evidence>
<dbReference type="PANTHER" id="PTHR43464">
    <property type="entry name" value="METHYLTRANSFERASE"/>
    <property type="match status" value="1"/>
</dbReference>
<feature type="domain" description="Methyltransferase type 11" evidence="4">
    <location>
        <begin position="65"/>
        <end position="154"/>
    </location>
</feature>
<dbReference type="GO" id="GO:0032259">
    <property type="term" value="P:methylation"/>
    <property type="evidence" value="ECO:0007669"/>
    <property type="project" value="UniProtKB-KW"/>
</dbReference>
<accession>A0A6J4TU14</accession>
<evidence type="ECO:0000313" key="5">
    <source>
        <dbReference type="EMBL" id="CAA9530892.1"/>
    </source>
</evidence>
<sequence>MSLPPAHDRDHVTRVNAAYHDAIVQKYDNRLEAHSPAVREWLQNLLAREVFPALDAVSTTPRAIDFGCGSGYLEGYLAGRDLDLLGLDVSAKMLDVARAAYPQWRFEQADVYDFQTDERFHLVMENAVLHHLVDYEHLVDMMAELTLPGGVLFLGNEPNRLAYRYLAPLAKLWRTTINRYRTEDAEHLAGDANFEALSEYHLFYGQGIDAGALKRRLEERHGFRRVTIHYSFRELFSAVEEQYPRVRLNRWAPASLRDGCPLSRNFNLTAQR</sequence>
<dbReference type="Pfam" id="PF08241">
    <property type="entry name" value="Methyltransf_11"/>
    <property type="match status" value="1"/>
</dbReference>
<keyword evidence="3" id="KW-0949">S-adenosyl-L-methionine</keyword>
<dbReference type="PANTHER" id="PTHR43464:SF19">
    <property type="entry name" value="UBIQUINONE BIOSYNTHESIS O-METHYLTRANSFERASE, MITOCHONDRIAL"/>
    <property type="match status" value="1"/>
</dbReference>
<reference evidence="5" key="1">
    <citation type="submission" date="2020-02" db="EMBL/GenBank/DDBJ databases">
        <authorList>
            <person name="Meier V. D."/>
        </authorList>
    </citation>
    <scope>NUCLEOTIDE SEQUENCE</scope>
    <source>
        <strain evidence="5">AVDCRST_MAG67</strain>
    </source>
</reference>
<evidence type="ECO:0000256" key="2">
    <source>
        <dbReference type="ARBA" id="ARBA00022679"/>
    </source>
</evidence>
<dbReference type="InterPro" id="IPR029063">
    <property type="entry name" value="SAM-dependent_MTases_sf"/>
</dbReference>
<organism evidence="5">
    <name type="scientific">uncultured Solirubrobacteraceae bacterium</name>
    <dbReference type="NCBI Taxonomy" id="1162706"/>
    <lineage>
        <taxon>Bacteria</taxon>
        <taxon>Bacillati</taxon>
        <taxon>Actinomycetota</taxon>
        <taxon>Thermoleophilia</taxon>
        <taxon>Solirubrobacterales</taxon>
        <taxon>Solirubrobacteraceae</taxon>
        <taxon>environmental samples</taxon>
    </lineage>
</organism>
<dbReference type="GO" id="GO:0008757">
    <property type="term" value="F:S-adenosylmethionine-dependent methyltransferase activity"/>
    <property type="evidence" value="ECO:0007669"/>
    <property type="project" value="InterPro"/>
</dbReference>
<name>A0A6J4TU14_9ACTN</name>